<name>A0A177NR78_9GAMM</name>
<dbReference type="RefSeq" id="WP_066977972.1">
    <property type="nucleotide sequence ID" value="NZ_LUUI01000045.1"/>
</dbReference>
<feature type="coiled-coil region" evidence="5">
    <location>
        <begin position="173"/>
        <end position="200"/>
    </location>
</feature>
<dbReference type="EMBL" id="LUUI01000045">
    <property type="protein sequence ID" value="OAI20411.1"/>
    <property type="molecule type" value="Genomic_DNA"/>
</dbReference>
<evidence type="ECO:0000313" key="9">
    <source>
        <dbReference type="Proteomes" id="UP000078476"/>
    </source>
</evidence>
<dbReference type="AlphaFoldDB" id="A0A177NR78"/>
<evidence type="ECO:0000256" key="1">
    <source>
        <dbReference type="ARBA" id="ARBA00009402"/>
    </source>
</evidence>
<dbReference type="Pfam" id="PF13700">
    <property type="entry name" value="DUF4158"/>
    <property type="match status" value="1"/>
</dbReference>
<proteinExistence type="inferred from homology"/>
<protein>
    <submittedName>
        <fullName evidence="8">Transposase</fullName>
    </submittedName>
</protein>
<comment type="caution">
    <text evidence="8">The sequence shown here is derived from an EMBL/GenBank/DDBJ whole genome shotgun (WGS) entry which is preliminary data.</text>
</comment>
<dbReference type="InterPro" id="IPR047653">
    <property type="entry name" value="Tn3-like_transpos"/>
</dbReference>
<dbReference type="GO" id="GO:0006313">
    <property type="term" value="P:DNA transposition"/>
    <property type="evidence" value="ECO:0007669"/>
    <property type="project" value="InterPro"/>
</dbReference>
<keyword evidence="2" id="KW-0815">Transposition</keyword>
<comment type="similarity">
    <text evidence="1">Belongs to the transposase 7 family.</text>
</comment>
<evidence type="ECO:0000256" key="2">
    <source>
        <dbReference type="ARBA" id="ARBA00022578"/>
    </source>
</evidence>
<sequence length="1012" mass="117248">MRANKNKRLTVLSEAEKQALYDLPDFDDFQRAEFFAMTEKEHGIVFQRNGLRSQLYCLLQMGYFKAKQAFFRFSLQDVPDEDITFIIQRYFPGMTVALQPLKMTEYYLQRNVIAELFGYRLWLESDVATLLDKATELARQDVTPTFILTELIVFLNNQKIVRPGYTTLQTIIGDALTSERNRLEQLIDEIVDESARTELKNLLIREDTLSELAAIKQDAKNFSYQMMVVERQKRATLEPLYQIAKTLLPNLEISQQNKHYYASLANFYSIYDLRRLKPGQTYLYLLCYAWQRYQQLSDNLVSAFCYQLKKLEEETKTISSQQFTQSLANKQQEAPQVGRLILLYVDEAIDDAALFGSVRDQAFNIMPKDSLITAGQRLCEKSPSQLAFRWEAVDKVTARCKKNLRPLAMSTHFSSTDTQNPWLMALSWMKTVFSRQQTLAQRPVSEIPANTIPKRLRSHLLVLDEEGKATGIRGDRYEFWIYRQIRKRFDINELYLNDSVVNRRFSDDLVSMEQKADILKKLDIPWLRQPLDESIDALYAELSLQWKLFDRELRQGKLKHLEYDAARKHLTWRKKPKVNKDEALKVAFYAKLQSHDIADIFRFVNEQCQFLSVLTPLQPRYAKKVADEDSLMAVILAQALNHGNLSMAETSDIPYHVLEATYQQYLRLSTLKASNDRISNFISELSIFPYYSFGLEQLYGSVDGQRLEMGTPTLKARHSKKHFRRGKGVSAYTLLANHIALQTELIGSHEHESNFLFDICYNNTSNIMPTAITGDMHSINKANFAILHWFGMKLMPRFVSLQDQLKHLYCADDIANYEKFLIAPAGQINRSLIESDHAHIDQIVATLGLKEMTQSTLIRKLCALPAQNRTRKAIFEFDKLVRSIYTLKYLRNPQIERDVHRSQNRIESYHQLRSYTSQVSGKKQLIGRTDLEAAITNQCGRLIANVVIAYNSIMLSLLLDKYKAAGNEKVIALLQKISPVAWQHIHFLGHYDFKNNRNQIDFDQILAGITFD</sequence>
<evidence type="ECO:0000256" key="5">
    <source>
        <dbReference type="SAM" id="Coils"/>
    </source>
</evidence>
<organism evidence="8 9">
    <name type="scientific">Methylomonas lenta</name>
    <dbReference type="NCBI Taxonomy" id="980561"/>
    <lineage>
        <taxon>Bacteria</taxon>
        <taxon>Pseudomonadati</taxon>
        <taxon>Pseudomonadota</taxon>
        <taxon>Gammaproteobacteria</taxon>
        <taxon>Methylococcales</taxon>
        <taxon>Methylococcaceae</taxon>
        <taxon>Methylomonas</taxon>
    </lineage>
</organism>
<accession>A0A177NR78</accession>
<evidence type="ECO:0000259" key="7">
    <source>
        <dbReference type="Pfam" id="PF13700"/>
    </source>
</evidence>
<evidence type="ECO:0000256" key="3">
    <source>
        <dbReference type="ARBA" id="ARBA00023125"/>
    </source>
</evidence>
<dbReference type="Pfam" id="PF01526">
    <property type="entry name" value="DDE_Tnp_Tn3"/>
    <property type="match status" value="1"/>
</dbReference>
<dbReference type="OrthoDB" id="5292689at2"/>
<dbReference type="STRING" id="980561.A1359_20895"/>
<keyword evidence="4" id="KW-0233">DNA recombination</keyword>
<feature type="domain" description="Tn3 transposase DDE" evidence="6">
    <location>
        <begin position="599"/>
        <end position="991"/>
    </location>
</feature>
<dbReference type="GO" id="GO:0003677">
    <property type="term" value="F:DNA binding"/>
    <property type="evidence" value="ECO:0007669"/>
    <property type="project" value="UniProtKB-KW"/>
</dbReference>
<evidence type="ECO:0000313" key="8">
    <source>
        <dbReference type="EMBL" id="OAI20411.1"/>
    </source>
</evidence>
<keyword evidence="5" id="KW-0175">Coiled coil</keyword>
<feature type="domain" description="DUF4158" evidence="7">
    <location>
        <begin position="12"/>
        <end position="174"/>
    </location>
</feature>
<evidence type="ECO:0000256" key="4">
    <source>
        <dbReference type="ARBA" id="ARBA00023172"/>
    </source>
</evidence>
<keyword evidence="3" id="KW-0238">DNA-binding</keyword>
<dbReference type="GO" id="GO:0004803">
    <property type="term" value="F:transposase activity"/>
    <property type="evidence" value="ECO:0007669"/>
    <property type="project" value="InterPro"/>
</dbReference>
<gene>
    <name evidence="8" type="ORF">A1359_20895</name>
</gene>
<keyword evidence="9" id="KW-1185">Reference proteome</keyword>
<dbReference type="InterPro" id="IPR002513">
    <property type="entry name" value="Tn3_Tnp_DDE_dom"/>
</dbReference>
<dbReference type="NCBIfam" id="NF033527">
    <property type="entry name" value="transpos_Tn3"/>
    <property type="match status" value="1"/>
</dbReference>
<dbReference type="Proteomes" id="UP000078476">
    <property type="component" value="Unassembled WGS sequence"/>
</dbReference>
<evidence type="ECO:0000259" key="6">
    <source>
        <dbReference type="Pfam" id="PF01526"/>
    </source>
</evidence>
<dbReference type="InterPro" id="IPR025296">
    <property type="entry name" value="DUF4158"/>
</dbReference>
<reference evidence="8 9" key="1">
    <citation type="submission" date="2016-03" db="EMBL/GenBank/DDBJ databases">
        <authorList>
            <person name="Ploux O."/>
        </authorList>
    </citation>
    <scope>NUCLEOTIDE SEQUENCE [LARGE SCALE GENOMIC DNA]</scope>
    <source>
        <strain evidence="8 9">R-45370</strain>
    </source>
</reference>